<evidence type="ECO:0000313" key="1">
    <source>
        <dbReference type="EMBL" id="KPJ62461.1"/>
    </source>
</evidence>
<accession>A0A0S7XJ09</accession>
<sequence>MSNPVLELEYNYSSDDEAALEPALSSLEKEVGGRRHPWSRRAGTIDLVTFLELAVMFVMSATLGAAVKSYFAGLVGAEKAKRLGERHQQAILQWLDSVQEALGRIVTSAKRRLAEGLVSPRFGGKEQPIAIRMRLGPIECFIVPNGIHVSNDALDRLPSAVIRMLRFIADVGLPEDSTVLQLCVDPMSGEWQYLLVPSINAFGRFVDRAIDLSTGRLITIRSAQEFIERFGVTEPDGIKFLVDPYRDTNVG</sequence>
<proteinExistence type="predicted"/>
<reference evidence="1 2" key="1">
    <citation type="journal article" date="2015" name="Microbiome">
        <title>Genomic resolution of linkages in carbon, nitrogen, and sulfur cycling among widespread estuary sediment bacteria.</title>
        <authorList>
            <person name="Baker B.J."/>
            <person name="Lazar C.S."/>
            <person name="Teske A.P."/>
            <person name="Dick G.J."/>
        </authorList>
    </citation>
    <scope>NUCLEOTIDE SEQUENCE [LARGE SCALE GENOMIC DNA]</scope>
    <source>
        <strain evidence="1">DG_56</strain>
    </source>
</reference>
<comment type="caution">
    <text evidence="1">The sequence shown here is derived from an EMBL/GenBank/DDBJ whole genome shotgun (WGS) entry which is preliminary data.</text>
</comment>
<organism evidence="1 2">
    <name type="scientific">candidate division KD3-62 bacterium DG_56</name>
    <dbReference type="NCBI Taxonomy" id="1704032"/>
    <lineage>
        <taxon>Bacteria</taxon>
        <taxon>candidate division KD3-62</taxon>
    </lineage>
</organism>
<name>A0A0S7XJ09_9BACT</name>
<protein>
    <submittedName>
        <fullName evidence="1">Uncharacterized protein</fullName>
    </submittedName>
</protein>
<dbReference type="EMBL" id="LIZY01000115">
    <property type="protein sequence ID" value="KPJ62461.1"/>
    <property type="molecule type" value="Genomic_DNA"/>
</dbReference>
<evidence type="ECO:0000313" key="2">
    <source>
        <dbReference type="Proteomes" id="UP000052020"/>
    </source>
</evidence>
<dbReference type="AlphaFoldDB" id="A0A0S7XJ09"/>
<dbReference type="Proteomes" id="UP000052020">
    <property type="component" value="Unassembled WGS sequence"/>
</dbReference>
<gene>
    <name evidence="1" type="ORF">AMK68_04885</name>
</gene>